<gene>
    <name evidence="1" type="ORF">LZ495_33435</name>
</gene>
<protein>
    <submittedName>
        <fullName evidence="1">Uncharacterized protein</fullName>
    </submittedName>
</protein>
<evidence type="ECO:0000313" key="2">
    <source>
        <dbReference type="Proteomes" id="UP001165378"/>
    </source>
</evidence>
<keyword evidence="2" id="KW-1185">Reference proteome</keyword>
<dbReference type="EMBL" id="JAKFHA010000030">
    <property type="protein sequence ID" value="MCF2532095.1"/>
    <property type="molecule type" value="Genomic_DNA"/>
</dbReference>
<organism evidence="1 2">
    <name type="scientific">Yinghuangia soli</name>
    <dbReference type="NCBI Taxonomy" id="2908204"/>
    <lineage>
        <taxon>Bacteria</taxon>
        <taxon>Bacillati</taxon>
        <taxon>Actinomycetota</taxon>
        <taxon>Actinomycetes</taxon>
        <taxon>Kitasatosporales</taxon>
        <taxon>Streptomycetaceae</taxon>
        <taxon>Yinghuangia</taxon>
    </lineage>
</organism>
<proteinExistence type="predicted"/>
<accession>A0AA41U3R3</accession>
<dbReference type="AlphaFoldDB" id="A0AA41U3R3"/>
<sequence>MSRITDVIVSADMQAEAMAPLTHRDDARGWSGAFTLVTDGAARAYWNRDGKNPAAAVWVGTFDHLDRPALLADLEALPWTCPHTVQVLIRVEDDDCFGLWMMIDGKLREVALPRTTRDAESGVLARIDCPGDDL</sequence>
<name>A0AA41U3R3_9ACTN</name>
<comment type="caution">
    <text evidence="1">The sequence shown here is derived from an EMBL/GenBank/DDBJ whole genome shotgun (WGS) entry which is preliminary data.</text>
</comment>
<dbReference type="Proteomes" id="UP001165378">
    <property type="component" value="Unassembled WGS sequence"/>
</dbReference>
<reference evidence="1" key="1">
    <citation type="submission" date="2022-01" db="EMBL/GenBank/DDBJ databases">
        <title>Genome-Based Taxonomic Classification of the Phylum Actinobacteria.</title>
        <authorList>
            <person name="Gao Y."/>
        </authorList>
    </citation>
    <scope>NUCLEOTIDE SEQUENCE</scope>
    <source>
        <strain evidence="1">KLBMP 8922</strain>
    </source>
</reference>
<dbReference type="RefSeq" id="WP_235056818.1">
    <property type="nucleotide sequence ID" value="NZ_JAKFHA010000030.1"/>
</dbReference>
<evidence type="ECO:0000313" key="1">
    <source>
        <dbReference type="EMBL" id="MCF2532095.1"/>
    </source>
</evidence>